<keyword evidence="1" id="KW-0472">Membrane</keyword>
<keyword evidence="1" id="KW-0812">Transmembrane</keyword>
<gene>
    <name evidence="3" type="ORF">RUM43_001792</name>
</gene>
<evidence type="ECO:0000256" key="1">
    <source>
        <dbReference type="SAM" id="Phobius"/>
    </source>
</evidence>
<dbReference type="EMBL" id="JAWJWE010000001">
    <property type="protein sequence ID" value="KAK6645515.1"/>
    <property type="molecule type" value="Genomic_DNA"/>
</dbReference>
<keyword evidence="1" id="KW-1133">Transmembrane helix</keyword>
<evidence type="ECO:0000259" key="2">
    <source>
        <dbReference type="Pfam" id="PF09813"/>
    </source>
</evidence>
<dbReference type="Pfam" id="PF09813">
    <property type="entry name" value="Coa3_cc"/>
    <property type="match status" value="1"/>
</dbReference>
<protein>
    <recommendedName>
        <fullName evidence="2">Cytochrome c oxidase assembly factor 3 mitochondrial coiled-coil domain-containing protein</fullName>
    </recommendedName>
</protein>
<dbReference type="AlphaFoldDB" id="A0AAN8SK94"/>
<dbReference type="InterPro" id="IPR018628">
    <property type="entry name" value="Coa3_CC"/>
</dbReference>
<feature type="domain" description="Cytochrome c oxidase assembly factor 3 mitochondrial coiled-coil" evidence="2">
    <location>
        <begin position="81"/>
        <end position="122"/>
    </location>
</feature>
<evidence type="ECO:0000313" key="3">
    <source>
        <dbReference type="EMBL" id="KAK6645515.1"/>
    </source>
</evidence>
<dbReference type="Proteomes" id="UP001372834">
    <property type="component" value="Unassembled WGS sequence"/>
</dbReference>
<sequence length="126" mass="14571">MDEINEKKATPPVDHFKTPDLLPDVSCFPLTPLRLIEDNQDIMSDNESMPKVNFKQSESLKKALTYSKWMEEKNLERALIAKKTLRNKRKILFGSLAVVFGIYTYTIAKISQETFLDNFDEPETIN</sequence>
<organism evidence="3 4">
    <name type="scientific">Polyplax serrata</name>
    <name type="common">Common mouse louse</name>
    <dbReference type="NCBI Taxonomy" id="468196"/>
    <lineage>
        <taxon>Eukaryota</taxon>
        <taxon>Metazoa</taxon>
        <taxon>Ecdysozoa</taxon>
        <taxon>Arthropoda</taxon>
        <taxon>Hexapoda</taxon>
        <taxon>Insecta</taxon>
        <taxon>Pterygota</taxon>
        <taxon>Neoptera</taxon>
        <taxon>Paraneoptera</taxon>
        <taxon>Psocodea</taxon>
        <taxon>Troctomorpha</taxon>
        <taxon>Phthiraptera</taxon>
        <taxon>Anoplura</taxon>
        <taxon>Polyplacidae</taxon>
        <taxon>Polyplax</taxon>
    </lineage>
</organism>
<proteinExistence type="predicted"/>
<name>A0AAN8SK94_POLSC</name>
<comment type="caution">
    <text evidence="3">The sequence shown here is derived from an EMBL/GenBank/DDBJ whole genome shotgun (WGS) entry which is preliminary data.</text>
</comment>
<reference evidence="3 4" key="1">
    <citation type="submission" date="2023-10" db="EMBL/GenBank/DDBJ databases">
        <title>Genomes of two closely related lineages of the louse Polyplax serrata with different host specificities.</title>
        <authorList>
            <person name="Martinu J."/>
            <person name="Tarabai H."/>
            <person name="Stefka J."/>
            <person name="Hypsa V."/>
        </authorList>
    </citation>
    <scope>NUCLEOTIDE SEQUENCE [LARGE SCALE GENOMIC DNA]</scope>
    <source>
        <strain evidence="3">HR10_N</strain>
    </source>
</reference>
<accession>A0AAN8SK94</accession>
<feature type="transmembrane region" description="Helical" evidence="1">
    <location>
        <begin position="91"/>
        <end position="108"/>
    </location>
</feature>
<evidence type="ECO:0000313" key="4">
    <source>
        <dbReference type="Proteomes" id="UP001372834"/>
    </source>
</evidence>